<keyword evidence="2" id="KW-0488">Methylation</keyword>
<organism evidence="7 8">
    <name type="scientific">Candidatus Gottesmanbacteria bacterium RIFOXYB1_FULL_47_11</name>
    <dbReference type="NCBI Taxonomy" id="1798401"/>
    <lineage>
        <taxon>Bacteria</taxon>
        <taxon>Candidatus Gottesmaniibacteriota</taxon>
    </lineage>
</organism>
<evidence type="ECO:0000256" key="2">
    <source>
        <dbReference type="ARBA" id="ARBA00022481"/>
    </source>
</evidence>
<dbReference type="PRINTS" id="PR00813">
    <property type="entry name" value="BCTERIALGSPG"/>
</dbReference>
<dbReference type="PANTHER" id="PTHR30093:SF44">
    <property type="entry name" value="TYPE II SECRETION SYSTEM CORE PROTEIN G"/>
    <property type="match status" value="1"/>
</dbReference>
<comment type="caution">
    <text evidence="7">The sequence shown here is derived from an EMBL/GenBank/DDBJ whole genome shotgun (WGS) entry which is preliminary data.</text>
</comment>
<dbReference type="GO" id="GO:0015628">
    <property type="term" value="P:protein secretion by the type II secretion system"/>
    <property type="evidence" value="ECO:0007669"/>
    <property type="project" value="InterPro"/>
</dbReference>
<sequence length="165" mass="17865">MKKGFTLIELLVVIGIIGLLVAIAVPNFLAARQRASDSKKKSEVQQLKNALRMYYNDFNTYPARFTYFPGKVNYIQGCKTGGVEQCPCSTSVDFATGAACDNIYMKKFPSDLGTSMYYFLTTGGDDFCLTIALSNASDPDLAKSQSRCASACGANCGTKYCVCAD</sequence>
<evidence type="ECO:0000256" key="3">
    <source>
        <dbReference type="ARBA" id="ARBA00022692"/>
    </source>
</evidence>
<dbReference type="GO" id="GO:0016020">
    <property type="term" value="C:membrane"/>
    <property type="evidence" value="ECO:0007669"/>
    <property type="project" value="UniProtKB-SubCell"/>
</dbReference>
<keyword evidence="4 6" id="KW-1133">Transmembrane helix</keyword>
<evidence type="ECO:0000256" key="5">
    <source>
        <dbReference type="ARBA" id="ARBA00023136"/>
    </source>
</evidence>
<dbReference type="AlphaFoldDB" id="A0A1F6BGL9"/>
<dbReference type="InterPro" id="IPR012902">
    <property type="entry name" value="N_methyl_site"/>
</dbReference>
<protein>
    <recommendedName>
        <fullName evidence="9">Type II secretion system protein GspG C-terminal domain-containing protein</fullName>
    </recommendedName>
</protein>
<dbReference type="SUPFAM" id="SSF54523">
    <property type="entry name" value="Pili subunits"/>
    <property type="match status" value="1"/>
</dbReference>
<dbReference type="Gene3D" id="3.30.700.10">
    <property type="entry name" value="Glycoprotein, Type 4 Pilin"/>
    <property type="match status" value="1"/>
</dbReference>
<dbReference type="Proteomes" id="UP000176186">
    <property type="component" value="Unassembled WGS sequence"/>
</dbReference>
<name>A0A1F6BGL9_9BACT</name>
<evidence type="ECO:0008006" key="9">
    <source>
        <dbReference type="Google" id="ProtNLM"/>
    </source>
</evidence>
<dbReference type="Pfam" id="PF07963">
    <property type="entry name" value="N_methyl"/>
    <property type="match status" value="1"/>
</dbReference>
<evidence type="ECO:0000256" key="6">
    <source>
        <dbReference type="SAM" id="Phobius"/>
    </source>
</evidence>
<dbReference type="EMBL" id="MFKE01000010">
    <property type="protein sequence ID" value="OGG35657.1"/>
    <property type="molecule type" value="Genomic_DNA"/>
</dbReference>
<comment type="subcellular location">
    <subcellularLocation>
        <location evidence="1">Membrane</location>
        <topology evidence="1">Single-pass membrane protein</topology>
    </subcellularLocation>
</comment>
<evidence type="ECO:0000256" key="1">
    <source>
        <dbReference type="ARBA" id="ARBA00004167"/>
    </source>
</evidence>
<dbReference type="STRING" id="1798401.A2363_04480"/>
<proteinExistence type="predicted"/>
<dbReference type="InterPro" id="IPR000983">
    <property type="entry name" value="Bac_GSPG_pilin"/>
</dbReference>
<dbReference type="InterPro" id="IPR045584">
    <property type="entry name" value="Pilin-like"/>
</dbReference>
<evidence type="ECO:0000313" key="8">
    <source>
        <dbReference type="Proteomes" id="UP000176186"/>
    </source>
</evidence>
<dbReference type="PANTHER" id="PTHR30093">
    <property type="entry name" value="GENERAL SECRETION PATHWAY PROTEIN G"/>
    <property type="match status" value="1"/>
</dbReference>
<evidence type="ECO:0000256" key="4">
    <source>
        <dbReference type="ARBA" id="ARBA00022989"/>
    </source>
</evidence>
<dbReference type="GO" id="GO:0015627">
    <property type="term" value="C:type II protein secretion system complex"/>
    <property type="evidence" value="ECO:0007669"/>
    <property type="project" value="InterPro"/>
</dbReference>
<dbReference type="NCBIfam" id="TIGR02532">
    <property type="entry name" value="IV_pilin_GFxxxE"/>
    <property type="match status" value="1"/>
</dbReference>
<accession>A0A1F6BGL9</accession>
<evidence type="ECO:0000313" key="7">
    <source>
        <dbReference type="EMBL" id="OGG35657.1"/>
    </source>
</evidence>
<reference evidence="7 8" key="1">
    <citation type="journal article" date="2016" name="Nat. Commun.">
        <title>Thousands of microbial genomes shed light on interconnected biogeochemical processes in an aquifer system.</title>
        <authorList>
            <person name="Anantharaman K."/>
            <person name="Brown C.T."/>
            <person name="Hug L.A."/>
            <person name="Sharon I."/>
            <person name="Castelle C.J."/>
            <person name="Probst A.J."/>
            <person name="Thomas B.C."/>
            <person name="Singh A."/>
            <person name="Wilkins M.J."/>
            <person name="Karaoz U."/>
            <person name="Brodie E.L."/>
            <person name="Williams K.H."/>
            <person name="Hubbard S.S."/>
            <person name="Banfield J.F."/>
        </authorList>
    </citation>
    <scope>NUCLEOTIDE SEQUENCE [LARGE SCALE GENOMIC DNA]</scope>
</reference>
<keyword evidence="3 6" id="KW-0812">Transmembrane</keyword>
<dbReference type="PROSITE" id="PS00409">
    <property type="entry name" value="PROKAR_NTER_METHYL"/>
    <property type="match status" value="1"/>
</dbReference>
<gene>
    <name evidence="7" type="ORF">A2363_04480</name>
</gene>
<feature type="transmembrane region" description="Helical" evidence="6">
    <location>
        <begin position="6"/>
        <end position="31"/>
    </location>
</feature>
<keyword evidence="5 6" id="KW-0472">Membrane</keyword>